<dbReference type="CDD" id="cd06579">
    <property type="entry name" value="TM_PBP1_transp_AraH_like"/>
    <property type="match status" value="1"/>
</dbReference>
<evidence type="ECO:0000256" key="5">
    <source>
        <dbReference type="ARBA" id="ARBA00022597"/>
    </source>
</evidence>
<dbReference type="EMBL" id="CP098754">
    <property type="protein sequence ID" value="WIH95521.1"/>
    <property type="molecule type" value="Genomic_DNA"/>
</dbReference>
<evidence type="ECO:0000256" key="8">
    <source>
        <dbReference type="ARBA" id="ARBA00023136"/>
    </source>
</evidence>
<dbReference type="PANTHER" id="PTHR32196:SF32">
    <property type="entry name" value="XYLOSE TRANSPORT SYSTEM PERMEASE PROTEIN XYLH"/>
    <property type="match status" value="1"/>
</dbReference>
<organism evidence="12 13">
    <name type="scientific">Brachyspira pilosicoli</name>
    <name type="common">Serpulina pilosicoli</name>
    <dbReference type="NCBI Taxonomy" id="52584"/>
    <lineage>
        <taxon>Bacteria</taxon>
        <taxon>Pseudomonadati</taxon>
        <taxon>Spirochaetota</taxon>
        <taxon>Spirochaetia</taxon>
        <taxon>Brachyspirales</taxon>
        <taxon>Brachyspiraceae</taxon>
        <taxon>Brachyspira</taxon>
    </lineage>
</organism>
<dbReference type="RefSeq" id="WP_258866168.1">
    <property type="nucleotide sequence ID" value="NZ_CP098748.1"/>
</dbReference>
<evidence type="ECO:0000256" key="1">
    <source>
        <dbReference type="ARBA" id="ARBA00004651"/>
    </source>
</evidence>
<feature type="transmembrane region" description="Helical" evidence="11">
    <location>
        <begin position="12"/>
        <end position="32"/>
    </location>
</feature>
<dbReference type="GO" id="GO:0022857">
    <property type="term" value="F:transmembrane transporter activity"/>
    <property type="evidence" value="ECO:0007669"/>
    <property type="project" value="InterPro"/>
</dbReference>
<evidence type="ECO:0000256" key="10">
    <source>
        <dbReference type="ARBA" id="ARBA00035686"/>
    </source>
</evidence>
<keyword evidence="3" id="KW-1003">Cell membrane</keyword>
<evidence type="ECO:0000313" key="12">
    <source>
        <dbReference type="EMBL" id="WIH95521.1"/>
    </source>
</evidence>
<keyword evidence="6 11" id="KW-0812">Transmembrane</keyword>
<comment type="function">
    <text evidence="9">Part of the binding-protein-dependent transport system for D-xylose. Probably responsible for the translocation of the substrate across the membrane.</text>
</comment>
<feature type="transmembrane region" description="Helical" evidence="11">
    <location>
        <begin position="267"/>
        <end position="285"/>
    </location>
</feature>
<protein>
    <recommendedName>
        <fullName evidence="10">Xylose transport system permease protein XylH</fullName>
    </recommendedName>
</protein>
<sequence length="373" mass="40042">MFRLKNFLKKYNLFMLFIIVIILWGFFGAITSGSFLSSRNISNLFRQMSITGILSIGMSFVIITSNIDLSVGSMLGLLGAISGILLRSDVNAPLAIAITLIFGLIIGAINGFWCAYRKVPAFIVTLAGLLAYRGVVLYITKGQTLAIQDNHFNYIGNGNISPIAAWIILVVSIIILILANMKKLLHSRNENEKKSLIMNLAFIIIISSIFVYWMNGYRGIPLPVIIMMIITVIASYISNNTVYGRIVYSIGGNSEACKYSGINIKKYIFLVFTVNGVIAAIAGIINTARLASAVPSTGVNSELDAIAACVIGGISLSGGTGAVLGALLGSLIIASLNNGMSIIGLDSSWQNIIKGVVLLLAVWMDIATKNKSN</sequence>
<feature type="transmembrane region" description="Helical" evidence="11">
    <location>
        <begin position="160"/>
        <end position="180"/>
    </location>
</feature>
<feature type="transmembrane region" description="Helical" evidence="11">
    <location>
        <begin position="305"/>
        <end position="336"/>
    </location>
</feature>
<evidence type="ECO:0000256" key="7">
    <source>
        <dbReference type="ARBA" id="ARBA00022989"/>
    </source>
</evidence>
<feature type="transmembrane region" description="Helical" evidence="11">
    <location>
        <begin position="121"/>
        <end position="140"/>
    </location>
</feature>
<feature type="transmembrane region" description="Helical" evidence="11">
    <location>
        <begin position="92"/>
        <end position="114"/>
    </location>
</feature>
<reference evidence="12" key="1">
    <citation type="submission" date="2022-06" db="EMBL/GenBank/DDBJ databases">
        <title>Brachyspira pilosicoli from pigs in Switzerland.</title>
        <authorList>
            <person name="Schmitt S."/>
            <person name="Arnold M."/>
            <person name="Rossano A."/>
            <person name="Perreten V."/>
        </authorList>
    </citation>
    <scope>NUCLEOTIDE SEQUENCE</scope>
    <source>
        <strain evidence="12">MEI4028</strain>
    </source>
</reference>
<dbReference type="InterPro" id="IPR001851">
    <property type="entry name" value="ABC_transp_permease"/>
</dbReference>
<gene>
    <name evidence="12" type="ORF">NEH99_03005</name>
</gene>
<feature type="transmembrane region" description="Helical" evidence="11">
    <location>
        <begin position="44"/>
        <end position="62"/>
    </location>
</feature>
<evidence type="ECO:0000256" key="11">
    <source>
        <dbReference type="SAM" id="Phobius"/>
    </source>
</evidence>
<evidence type="ECO:0000313" key="13">
    <source>
        <dbReference type="Proteomes" id="UP001242021"/>
    </source>
</evidence>
<feature type="transmembrane region" description="Helical" evidence="11">
    <location>
        <begin position="220"/>
        <end position="237"/>
    </location>
</feature>
<dbReference type="PANTHER" id="PTHR32196">
    <property type="entry name" value="ABC TRANSPORTER PERMEASE PROTEIN YPHD-RELATED-RELATED"/>
    <property type="match status" value="1"/>
</dbReference>
<evidence type="ECO:0000256" key="4">
    <source>
        <dbReference type="ARBA" id="ARBA00022519"/>
    </source>
</evidence>
<name>A0AAJ6GEM4_BRAPL</name>
<evidence type="ECO:0000256" key="6">
    <source>
        <dbReference type="ARBA" id="ARBA00022692"/>
    </source>
</evidence>
<dbReference type="Pfam" id="PF02653">
    <property type="entry name" value="BPD_transp_2"/>
    <property type="match status" value="1"/>
</dbReference>
<comment type="subcellular location">
    <subcellularLocation>
        <location evidence="1">Cell membrane</location>
        <topology evidence="1">Multi-pass membrane protein</topology>
    </subcellularLocation>
</comment>
<proteinExistence type="predicted"/>
<dbReference type="AlphaFoldDB" id="A0AAJ6GEM4"/>
<dbReference type="Proteomes" id="UP001242021">
    <property type="component" value="Chromosome"/>
</dbReference>
<keyword evidence="7 11" id="KW-1133">Transmembrane helix</keyword>
<dbReference type="GO" id="GO:0005886">
    <property type="term" value="C:plasma membrane"/>
    <property type="evidence" value="ECO:0007669"/>
    <property type="project" value="UniProtKB-SubCell"/>
</dbReference>
<evidence type="ECO:0000256" key="3">
    <source>
        <dbReference type="ARBA" id="ARBA00022475"/>
    </source>
</evidence>
<evidence type="ECO:0000256" key="2">
    <source>
        <dbReference type="ARBA" id="ARBA00022448"/>
    </source>
</evidence>
<evidence type="ECO:0000256" key="9">
    <source>
        <dbReference type="ARBA" id="ARBA00035611"/>
    </source>
</evidence>
<accession>A0AAJ6GEM4</accession>
<keyword evidence="5" id="KW-0762">Sugar transport</keyword>
<feature type="transmembrane region" description="Helical" evidence="11">
    <location>
        <begin position="196"/>
        <end position="214"/>
    </location>
</feature>
<keyword evidence="2" id="KW-0813">Transport</keyword>
<keyword evidence="8 11" id="KW-0472">Membrane</keyword>
<keyword evidence="4" id="KW-0997">Cell inner membrane</keyword>